<dbReference type="Gene3D" id="2.60.120.1440">
    <property type="match status" value="1"/>
</dbReference>
<evidence type="ECO:0000259" key="1">
    <source>
        <dbReference type="Pfam" id="PF04773"/>
    </source>
</evidence>
<dbReference type="InterPro" id="IPR006860">
    <property type="entry name" value="FecR"/>
</dbReference>
<evidence type="ECO:0000313" key="3">
    <source>
        <dbReference type="EMBL" id="GAA4342293.1"/>
    </source>
</evidence>
<dbReference type="Pfam" id="PF04773">
    <property type="entry name" value="FecR"/>
    <property type="match status" value="1"/>
</dbReference>
<sequence length="330" mass="35484">MNGDSDRDPSTAGALPAAANDEAMLAQARAWARRLAVGRPTAADAEALRRWCAQSAAHAQTWRRASAEWRQMGQVLQAARQRHPEAPIARTAVPARRLFLGAATATAAGAVALVWPPLGLWPSLPELGADYRTAAGQQLDVELDPHARLFLNTQTSVAVRRSMPMRIRLIAGEAEIRSDGAVPLEVDAGSGRIRLAVGCIEVRHLSSEATRVVCSEGTAQLSHAGQVLVLEAEQSVAYDGNGVSAPVRRHVAGASAWRQGYVVFDDTPLADAVEEINRYRRGRVVLLDGRLAGRRISGRFTIRNIDQALALIRQLYGVPARQLGDVVLLG</sequence>
<proteinExistence type="predicted"/>
<dbReference type="PIRSF" id="PIRSF018266">
    <property type="entry name" value="FecR"/>
    <property type="match status" value="1"/>
</dbReference>
<organism evidence="3 4">
    <name type="scientific">Pigmentiphaga soli</name>
    <dbReference type="NCBI Taxonomy" id="1007095"/>
    <lineage>
        <taxon>Bacteria</taxon>
        <taxon>Pseudomonadati</taxon>
        <taxon>Pseudomonadota</taxon>
        <taxon>Betaproteobacteria</taxon>
        <taxon>Burkholderiales</taxon>
        <taxon>Alcaligenaceae</taxon>
        <taxon>Pigmentiphaga</taxon>
    </lineage>
</organism>
<reference evidence="4" key="1">
    <citation type="journal article" date="2019" name="Int. J. Syst. Evol. Microbiol.">
        <title>The Global Catalogue of Microorganisms (GCM) 10K type strain sequencing project: providing services to taxonomists for standard genome sequencing and annotation.</title>
        <authorList>
            <consortium name="The Broad Institute Genomics Platform"/>
            <consortium name="The Broad Institute Genome Sequencing Center for Infectious Disease"/>
            <person name="Wu L."/>
            <person name="Ma J."/>
        </authorList>
    </citation>
    <scope>NUCLEOTIDE SEQUENCE [LARGE SCALE GENOMIC DNA]</scope>
    <source>
        <strain evidence="4">JCM 17666</strain>
    </source>
</reference>
<dbReference type="PANTHER" id="PTHR30273">
    <property type="entry name" value="PERIPLASMIC SIGNAL SENSOR AND SIGMA FACTOR ACTIVATOR FECR-RELATED"/>
    <property type="match status" value="1"/>
</dbReference>
<dbReference type="InterPro" id="IPR012373">
    <property type="entry name" value="Ferrdict_sens_TM"/>
</dbReference>
<comment type="caution">
    <text evidence="3">The sequence shown here is derived from an EMBL/GenBank/DDBJ whole genome shotgun (WGS) entry which is preliminary data.</text>
</comment>
<dbReference type="Gene3D" id="3.55.50.30">
    <property type="match status" value="1"/>
</dbReference>
<protein>
    <submittedName>
        <fullName evidence="3">FecR family protein</fullName>
    </submittedName>
</protein>
<feature type="domain" description="FecR N-terminal" evidence="2">
    <location>
        <begin position="27"/>
        <end position="66"/>
    </location>
</feature>
<dbReference type="PANTHER" id="PTHR30273:SF2">
    <property type="entry name" value="PROTEIN FECR"/>
    <property type="match status" value="1"/>
</dbReference>
<gene>
    <name evidence="3" type="ORF">GCM10023144_44150</name>
</gene>
<dbReference type="RefSeq" id="WP_345252101.1">
    <property type="nucleotide sequence ID" value="NZ_BAABFO010000033.1"/>
</dbReference>
<dbReference type="EMBL" id="BAABFO010000033">
    <property type="protein sequence ID" value="GAA4342293.1"/>
    <property type="molecule type" value="Genomic_DNA"/>
</dbReference>
<dbReference type="InterPro" id="IPR032623">
    <property type="entry name" value="FecR_N"/>
</dbReference>
<feature type="domain" description="FecR protein" evidence="1">
    <location>
        <begin position="130"/>
        <end position="219"/>
    </location>
</feature>
<dbReference type="Proteomes" id="UP001501671">
    <property type="component" value="Unassembled WGS sequence"/>
</dbReference>
<accession>A0ABP8HPK3</accession>
<evidence type="ECO:0000259" key="2">
    <source>
        <dbReference type="Pfam" id="PF16220"/>
    </source>
</evidence>
<evidence type="ECO:0000313" key="4">
    <source>
        <dbReference type="Proteomes" id="UP001501671"/>
    </source>
</evidence>
<keyword evidence="4" id="KW-1185">Reference proteome</keyword>
<name>A0ABP8HPK3_9BURK</name>
<dbReference type="Pfam" id="PF16220">
    <property type="entry name" value="DUF4880"/>
    <property type="match status" value="1"/>
</dbReference>